<evidence type="ECO:0000313" key="1">
    <source>
        <dbReference type="EMBL" id="KNC76496.1"/>
    </source>
</evidence>
<sequence length="191" mass="21339">MPWNGESSVCDQCLARNQGSVTAHRVQQGFSHISPLSSRVTQTPIELMEDKMYIGDVLSNRDLQQLHSHNVTVVIYFQTEPYNTPLYTQVQQMVTACGMEYNPVPSTAGVFQMYEYISEKITRGHKVAVYGVGQNDDHGAVVLLAFLMEFAGLTFHLARELLREKGILHPDAMNGDATERVDDLADAFAML</sequence>
<dbReference type="Gene3D" id="3.90.190.10">
    <property type="entry name" value="Protein tyrosine phosphatase superfamily"/>
    <property type="match status" value="1"/>
</dbReference>
<dbReference type="RefSeq" id="XP_014150398.1">
    <property type="nucleotide sequence ID" value="XM_014294923.1"/>
</dbReference>
<dbReference type="Proteomes" id="UP000054560">
    <property type="component" value="Unassembled WGS sequence"/>
</dbReference>
<evidence type="ECO:0000313" key="2">
    <source>
        <dbReference type="Proteomes" id="UP000054560"/>
    </source>
</evidence>
<proteinExistence type="predicted"/>
<dbReference type="SUPFAM" id="SSF52799">
    <property type="entry name" value="(Phosphotyrosine protein) phosphatases II"/>
    <property type="match status" value="1"/>
</dbReference>
<reference evidence="1 2" key="1">
    <citation type="submission" date="2011-02" db="EMBL/GenBank/DDBJ databases">
        <title>The Genome Sequence of Sphaeroforma arctica JP610.</title>
        <authorList>
            <consortium name="The Broad Institute Genome Sequencing Platform"/>
            <person name="Russ C."/>
            <person name="Cuomo C."/>
            <person name="Young S.K."/>
            <person name="Zeng Q."/>
            <person name="Gargeya S."/>
            <person name="Alvarado L."/>
            <person name="Berlin A."/>
            <person name="Chapman S.B."/>
            <person name="Chen Z."/>
            <person name="Freedman E."/>
            <person name="Gellesch M."/>
            <person name="Goldberg J."/>
            <person name="Griggs A."/>
            <person name="Gujja S."/>
            <person name="Heilman E."/>
            <person name="Heiman D."/>
            <person name="Howarth C."/>
            <person name="Mehta T."/>
            <person name="Neiman D."/>
            <person name="Pearson M."/>
            <person name="Roberts A."/>
            <person name="Saif S."/>
            <person name="Shea T."/>
            <person name="Shenoy N."/>
            <person name="Sisk P."/>
            <person name="Stolte C."/>
            <person name="Sykes S."/>
            <person name="White J."/>
            <person name="Yandava C."/>
            <person name="Burger G."/>
            <person name="Gray M.W."/>
            <person name="Holland P.W.H."/>
            <person name="King N."/>
            <person name="Lang F.B.F."/>
            <person name="Roger A.J."/>
            <person name="Ruiz-Trillo I."/>
            <person name="Haas B."/>
            <person name="Nusbaum C."/>
            <person name="Birren B."/>
        </authorList>
    </citation>
    <scope>NUCLEOTIDE SEQUENCE [LARGE SCALE GENOMIC DNA]</scope>
    <source>
        <strain evidence="1 2">JP610</strain>
    </source>
</reference>
<dbReference type="GeneID" id="25911512"/>
<dbReference type="AlphaFoldDB" id="A0A0L0FJ51"/>
<keyword evidence="2" id="KW-1185">Reference proteome</keyword>
<dbReference type="EMBL" id="KQ243081">
    <property type="protein sequence ID" value="KNC76496.1"/>
    <property type="molecule type" value="Genomic_DNA"/>
</dbReference>
<protein>
    <recommendedName>
        <fullName evidence="3">Tyrosine-protein phosphatase domain-containing protein</fullName>
    </recommendedName>
</protein>
<name>A0A0L0FJ51_9EUKA</name>
<organism evidence="1 2">
    <name type="scientific">Sphaeroforma arctica JP610</name>
    <dbReference type="NCBI Taxonomy" id="667725"/>
    <lineage>
        <taxon>Eukaryota</taxon>
        <taxon>Ichthyosporea</taxon>
        <taxon>Ichthyophonida</taxon>
        <taxon>Sphaeroforma</taxon>
    </lineage>
</organism>
<evidence type="ECO:0008006" key="3">
    <source>
        <dbReference type="Google" id="ProtNLM"/>
    </source>
</evidence>
<dbReference type="InterPro" id="IPR029021">
    <property type="entry name" value="Prot-tyrosine_phosphatase-like"/>
</dbReference>
<gene>
    <name evidence="1" type="ORF">SARC_11008</name>
</gene>
<accession>A0A0L0FJ51</accession>